<reference evidence="1 2" key="1">
    <citation type="journal article" date="2014" name="Int. J. Syst. Evol. Microbiol.">
        <title>Phaeodactylibacter xiamenensis gen. nov., sp. nov., a member of the family Saprospiraceae isolated from the marine alga Phaeodactylum tricornutum.</title>
        <authorList>
            <person name="Chen Z.Jr."/>
            <person name="Lei X."/>
            <person name="Lai Q."/>
            <person name="Li Y."/>
            <person name="Zhang B."/>
            <person name="Zhang J."/>
            <person name="Zhang H."/>
            <person name="Yang L."/>
            <person name="Zheng W."/>
            <person name="Tian Y."/>
            <person name="Yu Z."/>
            <person name="Xu H.Jr."/>
            <person name="Zheng T."/>
        </authorList>
    </citation>
    <scope>NUCLEOTIDE SEQUENCE [LARGE SCALE GENOMIC DNA]</scope>
    <source>
        <strain evidence="1 2">KD52</strain>
    </source>
</reference>
<dbReference type="AlphaFoldDB" id="A0A098S4J8"/>
<sequence>MAATVLTDRIVRTDDICGGQARIEGTRIRIRDIVNWIELQGQSADEIAAAYELELADIYMAMAYYHANIEALQEQWKQLDAEVADLMRFTPSKIKK</sequence>
<gene>
    <name evidence="1" type="ORF">IX84_18010</name>
</gene>
<proteinExistence type="predicted"/>
<evidence type="ECO:0000313" key="2">
    <source>
        <dbReference type="Proteomes" id="UP000029736"/>
    </source>
</evidence>
<dbReference type="InterPro" id="IPR009057">
    <property type="entry name" value="Homeodomain-like_sf"/>
</dbReference>
<organism evidence="1 2">
    <name type="scientific">Phaeodactylibacter xiamenensis</name>
    <dbReference type="NCBI Taxonomy" id="1524460"/>
    <lineage>
        <taxon>Bacteria</taxon>
        <taxon>Pseudomonadati</taxon>
        <taxon>Bacteroidota</taxon>
        <taxon>Saprospiria</taxon>
        <taxon>Saprospirales</taxon>
        <taxon>Haliscomenobacteraceae</taxon>
        <taxon>Phaeodactylibacter</taxon>
    </lineage>
</organism>
<accession>A0A098S4J8</accession>
<dbReference type="Gene3D" id="1.10.10.10">
    <property type="entry name" value="Winged helix-like DNA-binding domain superfamily/Winged helix DNA-binding domain"/>
    <property type="match status" value="1"/>
</dbReference>
<dbReference type="Proteomes" id="UP000029736">
    <property type="component" value="Unassembled WGS sequence"/>
</dbReference>
<dbReference type="PANTHER" id="PTHR34849">
    <property type="entry name" value="SSL5025 PROTEIN"/>
    <property type="match status" value="1"/>
</dbReference>
<evidence type="ECO:0008006" key="3">
    <source>
        <dbReference type="Google" id="ProtNLM"/>
    </source>
</evidence>
<dbReference type="OrthoDB" id="1494556at2"/>
<comment type="caution">
    <text evidence="1">The sequence shown here is derived from an EMBL/GenBank/DDBJ whole genome shotgun (WGS) entry which is preliminary data.</text>
</comment>
<dbReference type="InterPro" id="IPR007367">
    <property type="entry name" value="DUF433"/>
</dbReference>
<dbReference type="STRING" id="1524460.IX84_18010"/>
<dbReference type="RefSeq" id="WP_044223522.1">
    <property type="nucleotide sequence ID" value="NZ_JBKAGJ010000009.1"/>
</dbReference>
<protein>
    <recommendedName>
        <fullName evidence="3">DUF433 domain-containing protein</fullName>
    </recommendedName>
</protein>
<dbReference type="Pfam" id="PF04255">
    <property type="entry name" value="DUF433"/>
    <property type="match status" value="1"/>
</dbReference>
<dbReference type="EMBL" id="JPOS01000039">
    <property type="protein sequence ID" value="KGE86941.1"/>
    <property type="molecule type" value="Genomic_DNA"/>
</dbReference>
<evidence type="ECO:0000313" key="1">
    <source>
        <dbReference type="EMBL" id="KGE86941.1"/>
    </source>
</evidence>
<dbReference type="InterPro" id="IPR036388">
    <property type="entry name" value="WH-like_DNA-bd_sf"/>
</dbReference>
<dbReference type="PANTHER" id="PTHR34849:SF1">
    <property type="entry name" value="SLR0770 PROTEIN"/>
    <property type="match status" value="1"/>
</dbReference>
<name>A0A098S4J8_9BACT</name>
<keyword evidence="2" id="KW-1185">Reference proteome</keyword>
<dbReference type="SUPFAM" id="SSF46689">
    <property type="entry name" value="Homeodomain-like"/>
    <property type="match status" value="1"/>
</dbReference>